<evidence type="ECO:0000313" key="1">
    <source>
        <dbReference type="EMBL" id="AEH50908.1"/>
    </source>
</evidence>
<accession>F7YY87</accession>
<dbReference type="HOGENOM" id="CLU_130936_3_1_0"/>
<dbReference type="KEGG" id="tta:Theth_0824"/>
<proteinExistence type="predicted"/>
<keyword evidence="2" id="KW-1185">Reference proteome</keyword>
<dbReference type="AlphaFoldDB" id="F7YY87"/>
<dbReference type="eggNOG" id="COG5341">
    <property type="taxonomic scope" value="Bacteria"/>
</dbReference>
<dbReference type="CDD" id="cd09846">
    <property type="entry name" value="DUF1312"/>
    <property type="match status" value="1"/>
</dbReference>
<dbReference type="PATRIC" id="fig|688269.3.peg.848"/>
<dbReference type="EMBL" id="CP002351">
    <property type="protein sequence ID" value="AEH50908.1"/>
    <property type="molecule type" value="Genomic_DNA"/>
</dbReference>
<sequence length="116" mass="13199" precursor="true">MFGKYDIFVFLFVFAIFFVFLLFRTNASIEFVEVLKDGKLIMRIHHPGVYEVFDDGRYVMKVVFENGKVWVEEADCPNKLCEKIGKIGAGGVIVCLPNKLIIKAMGGKSKVDVITW</sequence>
<dbReference type="Gene3D" id="2.60.320.10">
    <property type="entry name" value="N-utilization substance G protein NusG, insert domain"/>
    <property type="match status" value="1"/>
</dbReference>
<evidence type="ECO:0000313" key="2">
    <source>
        <dbReference type="Proteomes" id="UP000006804"/>
    </source>
</evidence>
<dbReference type="RefSeq" id="WP_013932130.1">
    <property type="nucleotide sequence ID" value="NC_015707.1"/>
</dbReference>
<dbReference type="STRING" id="688269.Theth_0824"/>
<dbReference type="InterPro" id="IPR038690">
    <property type="entry name" value="NusG_2_sf"/>
</dbReference>
<protein>
    <submittedName>
        <fullName evidence="1">Uncharacterized protein</fullName>
    </submittedName>
</protein>
<name>F7YY87_9THEM</name>
<gene>
    <name evidence="1" type="ORF">Theth_0824</name>
</gene>
<reference evidence="1 2" key="1">
    <citation type="submission" date="2010-11" db="EMBL/GenBank/DDBJ databases">
        <title>The complete genome of Thermotoga thermarum DSM 5069.</title>
        <authorList>
            <consortium name="US DOE Joint Genome Institute (JGI-PGF)"/>
            <person name="Lucas S."/>
            <person name="Copeland A."/>
            <person name="Lapidus A."/>
            <person name="Bruce D."/>
            <person name="Goodwin L."/>
            <person name="Pitluck S."/>
            <person name="Kyrpides N."/>
            <person name="Mavromatis K."/>
            <person name="Ivanova N."/>
            <person name="Zeytun A."/>
            <person name="Brettin T."/>
            <person name="Detter J.C."/>
            <person name="Tapia R."/>
            <person name="Han C."/>
            <person name="Land M."/>
            <person name="Hauser L."/>
            <person name="Markowitz V."/>
            <person name="Cheng J.-F."/>
            <person name="Hugenholtz P."/>
            <person name="Woyke T."/>
            <person name="Wu D."/>
            <person name="Spring S."/>
            <person name="Schroeder M."/>
            <person name="Brambilla E."/>
            <person name="Klenk H.-P."/>
            <person name="Eisen J.A."/>
        </authorList>
    </citation>
    <scope>NUCLEOTIDE SEQUENCE [LARGE SCALE GENOMIC DNA]</scope>
    <source>
        <strain evidence="1 2">DSM 5069</strain>
    </source>
</reference>
<organism evidence="1 2">
    <name type="scientific">Pseudothermotoga thermarum DSM 5069</name>
    <dbReference type="NCBI Taxonomy" id="688269"/>
    <lineage>
        <taxon>Bacteria</taxon>
        <taxon>Thermotogati</taxon>
        <taxon>Thermotogota</taxon>
        <taxon>Thermotogae</taxon>
        <taxon>Thermotogales</taxon>
        <taxon>Thermotogaceae</taxon>
        <taxon>Pseudothermotoga</taxon>
    </lineage>
</organism>
<dbReference type="Pfam" id="PF07009">
    <property type="entry name" value="NusG_II"/>
    <property type="match status" value="1"/>
</dbReference>
<dbReference type="Proteomes" id="UP000006804">
    <property type="component" value="Chromosome"/>
</dbReference>